<dbReference type="EMBL" id="PYSV01000001">
    <property type="protein sequence ID" value="PTA69871.1"/>
    <property type="molecule type" value="Genomic_DNA"/>
</dbReference>
<keyword evidence="1 4" id="KW-0808">Transferase</keyword>
<keyword evidence="5" id="KW-1185">Reference proteome</keyword>
<dbReference type="Proteomes" id="UP000240317">
    <property type="component" value="Unassembled WGS sequence"/>
</dbReference>
<dbReference type="Gene3D" id="3.40.630.30">
    <property type="match status" value="1"/>
</dbReference>
<dbReference type="AlphaFoldDB" id="A0A2T3WDA7"/>
<dbReference type="InterPro" id="IPR016181">
    <property type="entry name" value="Acyl_CoA_acyltransferase"/>
</dbReference>
<reference evidence="4 5" key="1">
    <citation type="submission" date="2018-03" db="EMBL/GenBank/DDBJ databases">
        <title>Draft genome of Deinococcus sp. OD32.</title>
        <authorList>
            <person name="Wang X.-P."/>
            <person name="Du Z.-J."/>
        </authorList>
    </citation>
    <scope>NUCLEOTIDE SEQUENCE [LARGE SCALE GENOMIC DNA]</scope>
    <source>
        <strain evidence="4 5">OD32</strain>
    </source>
</reference>
<organism evidence="4 5">
    <name type="scientific">Deinococcus arcticus</name>
    <dbReference type="NCBI Taxonomy" id="2136176"/>
    <lineage>
        <taxon>Bacteria</taxon>
        <taxon>Thermotogati</taxon>
        <taxon>Deinococcota</taxon>
        <taxon>Deinococci</taxon>
        <taxon>Deinococcales</taxon>
        <taxon>Deinococcaceae</taxon>
        <taxon>Deinococcus</taxon>
    </lineage>
</organism>
<dbReference type="Pfam" id="PF00583">
    <property type="entry name" value="Acetyltransf_1"/>
    <property type="match status" value="1"/>
</dbReference>
<dbReference type="PANTHER" id="PTHR43877:SF2">
    <property type="entry name" value="AMINOALKYLPHOSPHONATE N-ACETYLTRANSFERASE-RELATED"/>
    <property type="match status" value="1"/>
</dbReference>
<comment type="caution">
    <text evidence="4">The sequence shown here is derived from an EMBL/GenBank/DDBJ whole genome shotgun (WGS) entry which is preliminary data.</text>
</comment>
<evidence type="ECO:0000313" key="5">
    <source>
        <dbReference type="Proteomes" id="UP000240317"/>
    </source>
</evidence>
<evidence type="ECO:0000256" key="1">
    <source>
        <dbReference type="ARBA" id="ARBA00022679"/>
    </source>
</evidence>
<dbReference type="InterPro" id="IPR050832">
    <property type="entry name" value="Bact_Acetyltransf"/>
</dbReference>
<feature type="domain" description="N-acetyltransferase" evidence="3">
    <location>
        <begin position="1"/>
        <end position="144"/>
    </location>
</feature>
<dbReference type="CDD" id="cd04301">
    <property type="entry name" value="NAT_SF"/>
    <property type="match status" value="1"/>
</dbReference>
<evidence type="ECO:0000256" key="2">
    <source>
        <dbReference type="ARBA" id="ARBA00023315"/>
    </source>
</evidence>
<dbReference type="PROSITE" id="PS51186">
    <property type="entry name" value="GNAT"/>
    <property type="match status" value="1"/>
</dbReference>
<dbReference type="InterPro" id="IPR000182">
    <property type="entry name" value="GNAT_dom"/>
</dbReference>
<keyword evidence="2" id="KW-0012">Acyltransferase</keyword>
<evidence type="ECO:0000313" key="4">
    <source>
        <dbReference type="EMBL" id="PTA69871.1"/>
    </source>
</evidence>
<accession>A0A2T3WDA7</accession>
<dbReference type="PANTHER" id="PTHR43877">
    <property type="entry name" value="AMINOALKYLPHOSPHONATE N-ACETYLTRANSFERASE-RELATED-RELATED"/>
    <property type="match status" value="1"/>
</dbReference>
<name>A0A2T3WDA7_9DEIO</name>
<sequence length="144" mass="15779">MQIRRAQAGDLAQLLGLYRQLSPGSPLMEPEVAQTIWETLLADPKVQVLVGQRRGELMGTVTLVVVPNLTQGGRPYALIENVITREDARGQGVASALMAYATEQARAQSAYKVMLITGRQAPEVHRLYARSGLRTDATAYFARL</sequence>
<protein>
    <submittedName>
        <fullName evidence="4">GNAT family N-acetyltransferase</fullName>
    </submittedName>
</protein>
<proteinExistence type="predicted"/>
<dbReference type="OrthoDB" id="9797826at2"/>
<dbReference type="SUPFAM" id="SSF55729">
    <property type="entry name" value="Acyl-CoA N-acyltransferases (Nat)"/>
    <property type="match status" value="1"/>
</dbReference>
<dbReference type="GO" id="GO:0016747">
    <property type="term" value="F:acyltransferase activity, transferring groups other than amino-acyl groups"/>
    <property type="evidence" value="ECO:0007669"/>
    <property type="project" value="InterPro"/>
</dbReference>
<evidence type="ECO:0000259" key="3">
    <source>
        <dbReference type="PROSITE" id="PS51186"/>
    </source>
</evidence>
<gene>
    <name evidence="4" type="ORF">C8263_00975</name>
</gene>